<dbReference type="SUPFAM" id="SSF53223">
    <property type="entry name" value="Aminoacid dehydrogenase-like, N-terminal domain"/>
    <property type="match status" value="1"/>
</dbReference>
<sequence>MRRVGSCAALLRGLPYLRSQQCSSLNARSDTGAGFGTASNLDSAAKQHHALVLDGRRVASQWIEELASEVQQVTNVLQRPPGLAVVLVGRRADSLLYVSRKQEAAHRAGIAVHIYPLPDTVSQEGVEAAVRAACHHPEVDGVLIQLPLPRHLSEEAVMEHLDPHKDVDGFHPLNMGRILMRGRTPYLVPCTPLGCMQLLKRSGISVRGRSAVVVGDSNIVGTPLAAMLRDEGAAAVTVCHRISYSDWFASHEAALLQQQDRARAAAAACLPQLPGPRPVETRPAASPTDPPLHTDALKPSIPSVKEPSHHLPSPSPQQGSVSTPPPPSSATLHLDQSPSARTPPPPRNTSPMTDPSAHPFAPPGTLPTASSPLHSKACDGVHGTSPPLAAVSRPDGQDQRPNWHSPSSYDSPLSRDSPGSTDDPHSCPLGSTSFPSSSGADGSSSASSISWGCRAPHDSPLSGSMTTSPLPHALDHPSALLHPSSHSSPPHTVPPHTSSPPTLPPLSSPPHTPHNPSQLPPHVSSRSESALSGQLPGICRAADLLVVACGCPELIRADWVKPGAVVLDVGINVMPASHNSHMHHHHHQQQQQQQQHQHQHLKQHSMPPSTPQHPTTQQPALPSTPQQWDLHHHHQQQRQQQQQHSVAPSRPHICIKNSYGSDIAESSSSSSSSSSGPPSSNVDPHGSSSSPRSSDRDSHGSSFAESSSSSSSSSGGSSPPSSSVDPHGSSSSPHSSDRDSHGSSFAESSSSSSSPHSSKGDSHGSSNKRGSFGASNSSNGDPHVGEGLPGGLLPAGTFQVVGDVHFAEVSQVASALSPVPGGLGPMTIAALLHNTVRAARLTAVAARSVEARNAEAHARKLTSESESLELPRERDRTG</sequence>
<evidence type="ECO:0000313" key="5">
    <source>
        <dbReference type="EMBL" id="KAF5838022.1"/>
    </source>
</evidence>
<dbReference type="Gene3D" id="3.40.50.720">
    <property type="entry name" value="NAD(P)-binding Rossmann-like Domain"/>
    <property type="match status" value="2"/>
</dbReference>
<dbReference type="Gene3D" id="3.40.50.10860">
    <property type="entry name" value="Leucine Dehydrogenase, chain A, domain 1"/>
    <property type="match status" value="1"/>
</dbReference>
<feature type="compositionally biased region" description="Polar residues" evidence="2">
    <location>
        <begin position="330"/>
        <end position="340"/>
    </location>
</feature>
<feature type="compositionally biased region" description="Low complexity" evidence="2">
    <location>
        <begin position="310"/>
        <end position="322"/>
    </location>
</feature>
<feature type="compositionally biased region" description="Pro residues" evidence="2">
    <location>
        <begin position="491"/>
        <end position="513"/>
    </location>
</feature>
<dbReference type="PANTHER" id="PTHR48099">
    <property type="entry name" value="C-1-TETRAHYDROFOLATE SYNTHASE, CYTOPLASMIC-RELATED"/>
    <property type="match status" value="1"/>
</dbReference>
<feature type="compositionally biased region" description="Polar residues" evidence="2">
    <location>
        <begin position="399"/>
        <end position="411"/>
    </location>
</feature>
<protein>
    <submittedName>
        <fullName evidence="5">Tetrahydrofolate dehydrogenase/cyclohydrolase</fullName>
    </submittedName>
</protein>
<dbReference type="Pfam" id="PF00763">
    <property type="entry name" value="THF_DHG_CYH"/>
    <property type="match status" value="1"/>
</dbReference>
<feature type="region of interest" description="Disordered" evidence="2">
    <location>
        <begin position="576"/>
        <end position="794"/>
    </location>
</feature>
<name>A0ABQ7GTT7_DUNSA</name>
<feature type="compositionally biased region" description="Low complexity" evidence="2">
    <location>
        <begin position="476"/>
        <end position="490"/>
    </location>
</feature>
<comment type="caution">
    <text evidence="5">The sequence shown here is derived from an EMBL/GenBank/DDBJ whole genome shotgun (WGS) entry which is preliminary data.</text>
</comment>
<feature type="compositionally biased region" description="Low complexity" evidence="2">
    <location>
        <begin position="604"/>
        <end position="619"/>
    </location>
</feature>
<feature type="domain" description="Tetrahydrofolate dehydrogenase/cyclohydrolase NAD(P)-binding" evidence="4">
    <location>
        <begin position="534"/>
        <end position="577"/>
    </location>
</feature>
<dbReference type="Proteomes" id="UP000815325">
    <property type="component" value="Unassembled WGS sequence"/>
</dbReference>
<feature type="domain" description="Tetrahydrofolate dehydrogenase/cyclohydrolase NAD(P)-binding" evidence="4">
    <location>
        <begin position="189"/>
        <end position="243"/>
    </location>
</feature>
<feature type="compositionally biased region" description="Polar residues" evidence="2">
    <location>
        <begin position="767"/>
        <end position="780"/>
    </location>
</feature>
<dbReference type="PANTHER" id="PTHR48099:SF27">
    <property type="entry name" value="BIFUNCTIONAL PROTEIN FOLD 2"/>
    <property type="match status" value="1"/>
</dbReference>
<feature type="region of interest" description="Disordered" evidence="2">
    <location>
        <begin position="272"/>
        <end position="529"/>
    </location>
</feature>
<feature type="region of interest" description="Disordered" evidence="2">
    <location>
        <begin position="856"/>
        <end position="878"/>
    </location>
</feature>
<feature type="compositionally biased region" description="Low complexity" evidence="2">
    <location>
        <begin position="742"/>
        <end position="757"/>
    </location>
</feature>
<evidence type="ECO:0000313" key="6">
    <source>
        <dbReference type="Proteomes" id="UP000815325"/>
    </source>
</evidence>
<dbReference type="PRINTS" id="PR00085">
    <property type="entry name" value="THFDHDRGNASE"/>
</dbReference>
<gene>
    <name evidence="5" type="ORF">DUNSADRAFT_3509</name>
</gene>
<feature type="compositionally biased region" description="Low complexity" evidence="2">
    <location>
        <begin position="426"/>
        <end position="452"/>
    </location>
</feature>
<organism evidence="5 6">
    <name type="scientific">Dunaliella salina</name>
    <name type="common">Green alga</name>
    <name type="synonym">Protococcus salinus</name>
    <dbReference type="NCBI Taxonomy" id="3046"/>
    <lineage>
        <taxon>Eukaryota</taxon>
        <taxon>Viridiplantae</taxon>
        <taxon>Chlorophyta</taxon>
        <taxon>core chlorophytes</taxon>
        <taxon>Chlorophyceae</taxon>
        <taxon>CS clade</taxon>
        <taxon>Chlamydomonadales</taxon>
        <taxon>Dunaliellaceae</taxon>
        <taxon>Dunaliella</taxon>
    </lineage>
</organism>
<feature type="domain" description="Tetrahydrofolate dehydrogenase/cyclohydrolase NAD(P)-binding" evidence="4">
    <location>
        <begin position="798"/>
        <end position="840"/>
    </location>
</feature>
<dbReference type="EMBL" id="MU069594">
    <property type="protein sequence ID" value="KAF5838022.1"/>
    <property type="molecule type" value="Genomic_DNA"/>
</dbReference>
<dbReference type="InterPro" id="IPR020631">
    <property type="entry name" value="THF_DH/CycHdrlase_NAD-bd_dom"/>
</dbReference>
<dbReference type="InterPro" id="IPR020630">
    <property type="entry name" value="THF_DH/CycHdrlase_cat_dom"/>
</dbReference>
<keyword evidence="6" id="KW-1185">Reference proteome</keyword>
<dbReference type="Pfam" id="PF02882">
    <property type="entry name" value="THF_DHG_CYH_C"/>
    <property type="match status" value="3"/>
</dbReference>
<feature type="compositionally biased region" description="Low complexity" evidence="2">
    <location>
        <begin position="666"/>
        <end position="692"/>
    </location>
</feature>
<reference evidence="5" key="1">
    <citation type="submission" date="2017-08" db="EMBL/GenBank/DDBJ databases">
        <authorList>
            <person name="Polle J.E."/>
            <person name="Barry K."/>
            <person name="Cushman J."/>
            <person name="Schmutz J."/>
            <person name="Tran D."/>
            <person name="Hathwaick L.T."/>
            <person name="Yim W.C."/>
            <person name="Jenkins J."/>
            <person name="Mckie-Krisberg Z.M."/>
            <person name="Prochnik S."/>
            <person name="Lindquist E."/>
            <person name="Dockter R.B."/>
            <person name="Adam C."/>
            <person name="Molina H."/>
            <person name="Bunkerborg J."/>
            <person name="Jin E."/>
            <person name="Buchheim M."/>
            <person name="Magnuson J."/>
        </authorList>
    </citation>
    <scope>NUCLEOTIDE SEQUENCE</scope>
    <source>
        <strain evidence="5">CCAP 19/18</strain>
    </source>
</reference>
<dbReference type="InterPro" id="IPR036291">
    <property type="entry name" value="NAD(P)-bd_dom_sf"/>
</dbReference>
<feature type="domain" description="Tetrahydrofolate dehydrogenase/cyclohydrolase catalytic" evidence="3">
    <location>
        <begin position="53"/>
        <end position="168"/>
    </location>
</feature>
<accession>A0ABQ7GTT7</accession>
<dbReference type="InterPro" id="IPR000672">
    <property type="entry name" value="THF_DH/CycHdrlase"/>
</dbReference>
<dbReference type="HAMAP" id="MF_01576">
    <property type="entry name" value="THF_DHG_CYH"/>
    <property type="match status" value="1"/>
</dbReference>
<feature type="compositionally biased region" description="Low complexity" evidence="2">
    <location>
        <begin position="700"/>
        <end position="734"/>
    </location>
</feature>
<proteinExistence type="inferred from homology"/>
<evidence type="ECO:0000256" key="2">
    <source>
        <dbReference type="SAM" id="MobiDB-lite"/>
    </source>
</evidence>
<dbReference type="InterPro" id="IPR046346">
    <property type="entry name" value="Aminoacid_DH-like_N_sf"/>
</dbReference>
<evidence type="ECO:0000259" key="4">
    <source>
        <dbReference type="Pfam" id="PF02882"/>
    </source>
</evidence>
<evidence type="ECO:0000259" key="3">
    <source>
        <dbReference type="Pfam" id="PF00763"/>
    </source>
</evidence>
<dbReference type="SUPFAM" id="SSF51735">
    <property type="entry name" value="NAD(P)-binding Rossmann-fold domains"/>
    <property type="match status" value="2"/>
</dbReference>
<keyword evidence="1" id="KW-0554">One-carbon metabolism</keyword>
<evidence type="ECO:0000256" key="1">
    <source>
        <dbReference type="ARBA" id="ARBA00022563"/>
    </source>
</evidence>